<protein>
    <recommendedName>
        <fullName evidence="3 10">Mediator of RNA polymerase II transcription subunit 13</fullName>
    </recommendedName>
    <alternativeName>
        <fullName evidence="9 10">Mediator complex subunit 13</fullName>
    </alternativeName>
</protein>
<dbReference type="PANTHER" id="PTHR48249">
    <property type="entry name" value="MEDIATOR OF RNA POLYMERASE II TRANSCRIPTION SUBUNIT 13"/>
    <property type="match status" value="1"/>
</dbReference>
<feature type="region of interest" description="Disordered" evidence="11">
    <location>
        <begin position="1174"/>
        <end position="1231"/>
    </location>
</feature>
<feature type="compositionally biased region" description="Acidic residues" evidence="11">
    <location>
        <begin position="1193"/>
        <end position="1206"/>
    </location>
</feature>
<evidence type="ECO:0000256" key="2">
    <source>
        <dbReference type="ARBA" id="ARBA00009354"/>
    </source>
</evidence>
<gene>
    <name evidence="14" type="ORF">AAF712_006979</name>
</gene>
<name>A0ABR2ZXH3_9AGAR</name>
<comment type="function">
    <text evidence="10">Component of the SRB8-11 complex. The SRB8-11 complex is a regulatory module of the Mediator complex which is itself involved in regulation of basal and activated RNA polymerase II-dependent transcription. The SRB8-11 complex may be involved in the transcriptional repression of a subset of genes regulated by Mediator. It may inhibit the association of the Mediator complex with RNA polymerase II to form the holoenzyme complex.</text>
</comment>
<feature type="region of interest" description="Disordered" evidence="11">
    <location>
        <begin position="577"/>
        <end position="750"/>
    </location>
</feature>
<dbReference type="EMBL" id="JBBXMP010000040">
    <property type="protein sequence ID" value="KAL0065990.1"/>
    <property type="molecule type" value="Genomic_DNA"/>
</dbReference>
<keyword evidence="15" id="KW-1185">Reference proteome</keyword>
<dbReference type="InterPro" id="IPR009401">
    <property type="entry name" value="Med13_C"/>
</dbReference>
<evidence type="ECO:0000256" key="8">
    <source>
        <dbReference type="ARBA" id="ARBA00023242"/>
    </source>
</evidence>
<proteinExistence type="inferred from homology"/>
<feature type="compositionally biased region" description="Low complexity" evidence="11">
    <location>
        <begin position="817"/>
        <end position="834"/>
    </location>
</feature>
<accession>A0ABR2ZXH3</accession>
<evidence type="ECO:0000259" key="12">
    <source>
        <dbReference type="Pfam" id="PF06333"/>
    </source>
</evidence>
<evidence type="ECO:0000259" key="13">
    <source>
        <dbReference type="Pfam" id="PF11597"/>
    </source>
</evidence>
<feature type="compositionally biased region" description="Polar residues" evidence="11">
    <location>
        <begin position="1209"/>
        <end position="1223"/>
    </location>
</feature>
<dbReference type="Proteomes" id="UP001437256">
    <property type="component" value="Unassembled WGS sequence"/>
</dbReference>
<feature type="domain" description="Mediator complex subunit Med13 C-terminal" evidence="12">
    <location>
        <begin position="1608"/>
        <end position="1725"/>
    </location>
</feature>
<keyword evidence="6 10" id="KW-0010">Activator</keyword>
<evidence type="ECO:0000256" key="9">
    <source>
        <dbReference type="ARBA" id="ARBA00032008"/>
    </source>
</evidence>
<comment type="caution">
    <text evidence="14">The sequence shown here is derived from an EMBL/GenBank/DDBJ whole genome shotgun (WGS) entry which is preliminary data.</text>
</comment>
<keyword evidence="7 10" id="KW-0804">Transcription</keyword>
<dbReference type="PANTHER" id="PTHR48249:SF3">
    <property type="entry name" value="MEDIATOR OF RNA POLYMERASE II TRANSCRIPTION SUBUNIT 13"/>
    <property type="match status" value="1"/>
</dbReference>
<feature type="compositionally biased region" description="Acidic residues" evidence="11">
    <location>
        <begin position="688"/>
        <end position="705"/>
    </location>
</feature>
<reference evidence="14 15" key="1">
    <citation type="submission" date="2024-05" db="EMBL/GenBank/DDBJ databases">
        <title>A draft genome resource for the thread blight pathogen Marasmius tenuissimus strain MS-2.</title>
        <authorList>
            <person name="Yulfo-Soto G.E."/>
            <person name="Baruah I.K."/>
            <person name="Amoako-Attah I."/>
            <person name="Bukari Y."/>
            <person name="Meinhardt L.W."/>
            <person name="Bailey B.A."/>
            <person name="Cohen S.P."/>
        </authorList>
    </citation>
    <scope>NUCLEOTIDE SEQUENCE [LARGE SCALE GENOMIC DNA]</scope>
    <source>
        <strain evidence="14 15">MS-2</strain>
    </source>
</reference>
<evidence type="ECO:0000313" key="14">
    <source>
        <dbReference type="EMBL" id="KAL0065990.1"/>
    </source>
</evidence>
<feature type="compositionally biased region" description="Low complexity" evidence="11">
    <location>
        <begin position="626"/>
        <end position="639"/>
    </location>
</feature>
<evidence type="ECO:0000256" key="1">
    <source>
        <dbReference type="ARBA" id="ARBA00004123"/>
    </source>
</evidence>
<evidence type="ECO:0000256" key="4">
    <source>
        <dbReference type="ARBA" id="ARBA00022491"/>
    </source>
</evidence>
<evidence type="ECO:0000256" key="5">
    <source>
        <dbReference type="ARBA" id="ARBA00023015"/>
    </source>
</evidence>
<comment type="similarity">
    <text evidence="2 10">Belongs to the Mediator complex subunit 13 family.</text>
</comment>
<dbReference type="Pfam" id="PF06333">
    <property type="entry name" value="Med13_C"/>
    <property type="match status" value="1"/>
</dbReference>
<dbReference type="InterPro" id="IPR021643">
    <property type="entry name" value="Mediator_Med13_N"/>
</dbReference>
<dbReference type="Pfam" id="PF11597">
    <property type="entry name" value="Med13_N"/>
    <property type="match status" value="1"/>
</dbReference>
<feature type="compositionally biased region" description="Pro residues" evidence="11">
    <location>
        <begin position="723"/>
        <end position="741"/>
    </location>
</feature>
<feature type="compositionally biased region" description="Basic and acidic residues" evidence="11">
    <location>
        <begin position="1254"/>
        <end position="1263"/>
    </location>
</feature>
<evidence type="ECO:0000256" key="10">
    <source>
        <dbReference type="RuleBase" id="RU364134"/>
    </source>
</evidence>
<comment type="subunit">
    <text evidence="10">Component of the SRB8-11 complex, which itself associates with the Mediator complex.</text>
</comment>
<keyword evidence="4 10" id="KW-0678">Repressor</keyword>
<comment type="subcellular location">
    <subcellularLocation>
        <location evidence="1 10">Nucleus</location>
    </subcellularLocation>
</comment>
<feature type="region of interest" description="Disordered" evidence="11">
    <location>
        <begin position="942"/>
        <end position="965"/>
    </location>
</feature>
<evidence type="ECO:0000313" key="15">
    <source>
        <dbReference type="Proteomes" id="UP001437256"/>
    </source>
</evidence>
<organism evidence="14 15">
    <name type="scientific">Marasmius tenuissimus</name>
    <dbReference type="NCBI Taxonomy" id="585030"/>
    <lineage>
        <taxon>Eukaryota</taxon>
        <taxon>Fungi</taxon>
        <taxon>Dikarya</taxon>
        <taxon>Basidiomycota</taxon>
        <taxon>Agaricomycotina</taxon>
        <taxon>Agaricomycetes</taxon>
        <taxon>Agaricomycetidae</taxon>
        <taxon>Agaricales</taxon>
        <taxon>Marasmiineae</taxon>
        <taxon>Marasmiaceae</taxon>
        <taxon>Marasmius</taxon>
    </lineage>
</organism>
<feature type="domain" description="Mediator complex subunit Med13 N-terminal" evidence="13">
    <location>
        <begin position="16"/>
        <end position="320"/>
    </location>
</feature>
<evidence type="ECO:0000256" key="6">
    <source>
        <dbReference type="ARBA" id="ARBA00023159"/>
    </source>
</evidence>
<sequence length="1727" mass="184733">MVLNIDDDGLLAVELDVPSVAYAVYTSTSTSAIQLARSTLLQSDAENGLQSSFISIVQVTTAAASLYVFRLPQATDDLKDTLNMFKNIPIDGTQLKEGPAIMRPGYLYPSSTSSSPPPLPTSSTSRLPRRSWRDVWAKFLDAIRERIIADIVKRSASTGRTLNRLKDGFLLGQASSKLSGTMNEWAAGWESRVKTRSLIYTHIHIHLSGETLIIHPTLSPTPFIPLTNLISKSTGSGGSLQQGIPITLLPYATPAHYLSTYSGPTSALTKQFREVLQGCGTAPLDAKSIYIIAWIPVENAHGEEKGLTVIYPAELCVAYIPAPGTIPLHSLALRSAQQPMTSTTTPTSAVPPSTSTSFTHTFSTAGPWTPFGRTLLPTIPSLPAPLQPSPTVLHVLPPGSTPSHPHPAISAPSPGGALFGRDMLFTGASYMPTPPTSSAVGTVFPPATPATYSALHVQPGTSVVPASPFTSTHPPPASQPIPTSYTPLYASPSSLLPTRKHAYALSRAMSYSFKEAQQRQREVTYIAAASPAPPSSHTDLPSRPDIRVLLKSAQGIGGYIDAVAKDREKERERLRLGGTKASTNDQSQAQSSKPQVPILNQQPAPYPSIAPYPHAVPSLPSPQPPQMHHQQQQQQQSFYPSPPGPPSAHGFVPSGAPLSAQLADMKKEEEDAMVNSGGQVPPTVEVSNPDENDTKDEEMLDDEDLFGASPPAIMEDLPVEPTTDPPDPVPPPPPVPPPAPAPQKAKAEASDSLWGDMMDHDMMGWGFDMDQMDMTSGSLSANLGMDMDMFGLEMSSSSGSASPPKPTQSAVPPPPRSSASSAQATSSAAAASRPMQSVSKSMSFEDDITDDDFNWFDTHDSGGGPSNNFMDMGAGTTPGAGAGSLDAGATLFSSIPSSHPSVNSIQSTVMTHSGTDPFAATSVHGGMHPPPVPHHAFGMTPSSSAGSPWMHSPHRSTTMGTGTPNTPGIPPDMFPLSPPEEGSTMGLGTSMGTPMTAATPQTPTPTPGASARWGAGWGVQLESPFNSPERKHASISLGRTDGEGEDAEEKRRLSVFDPIPFAASHRVADGKYVYGKFMMPSPPLDGDIEDGPGYFSCAPKGKEENSTGTGLTPYLKGLRLQYNTKTDPRIGTVKQLKVIGVKRKRKTSDNEFMSRIVTPPWVKMWEADWKETRPLRKDAGPMSPAPSSPVSEDGSDDEQDSDDEDGPNWTGSSTPISDFSRPTTPLPHYVPMGPSLLSTQFHHAHLLPLSSPLRSRDGSEDAHMSGVGGGGLGAAAASVPTPVSPGDTSDQTKNLEAAAEMVAREVVENDVWGLAWRMNSCFGKGVNGSKPAAAPGMTLDALASVGLGSELGQSDVCAADVKLVKELIRGVGGLRGPLSLAQLFETDIPKGRSVAPLDPPLVSVGKGNTVIDVMPTALRFWEKLGLGPKHGEKNATAYVLFEDHGEWRQHQVELWLSNLMSLYRVKNLGDMIPGTGDHCEKDGLVPLRFDTSFRKNLASFVASLPPGQTSFVFFVIVPTIAMTLSSPTLRQVLPAVKKAIKTYSEAQILFQFIPEEVLIGNMDPSSPDDMGTSRLCSSMYNRILRPVERVMSRRFFEHGMRVRNYFQEPAVTLSRPARDARVTYINNAHTSLGVIDRHTLLHIGYQVSHCKRWLLAACVDQRGEAHDVGVWLLQSPESERDDSSSEETDVVSKVWEFAAQFADKADVEWRIVIAKLGLLDAAELDGE</sequence>
<evidence type="ECO:0000256" key="7">
    <source>
        <dbReference type="ARBA" id="ARBA00023163"/>
    </source>
</evidence>
<evidence type="ECO:0000256" key="3">
    <source>
        <dbReference type="ARBA" id="ARBA00019618"/>
    </source>
</evidence>
<evidence type="ECO:0000256" key="11">
    <source>
        <dbReference type="SAM" id="MobiDB-lite"/>
    </source>
</evidence>
<feature type="region of interest" description="Disordered" evidence="11">
    <location>
        <begin position="791"/>
        <end position="842"/>
    </location>
</feature>
<feature type="region of interest" description="Disordered" evidence="11">
    <location>
        <begin position="106"/>
        <end position="126"/>
    </location>
</feature>
<feature type="region of interest" description="Disordered" evidence="11">
    <location>
        <begin position="1252"/>
        <end position="1291"/>
    </location>
</feature>
<keyword evidence="8 10" id="KW-0539">Nucleus</keyword>
<keyword evidence="5 10" id="KW-0805">Transcription regulation</keyword>
<feature type="compositionally biased region" description="Pro residues" evidence="11">
    <location>
        <begin position="803"/>
        <end position="816"/>
    </location>
</feature>
<dbReference type="InterPro" id="IPR051139">
    <property type="entry name" value="Mediator_complx_sub13"/>
</dbReference>
<feature type="compositionally biased region" description="Polar residues" evidence="11">
    <location>
        <begin position="580"/>
        <end position="603"/>
    </location>
</feature>
<feature type="region of interest" description="Disordered" evidence="11">
    <location>
        <begin position="1025"/>
        <end position="1049"/>
    </location>
</feature>